<protein>
    <submittedName>
        <fullName evidence="2">LOC100877383</fullName>
    </submittedName>
</protein>
<sequence length="128" mass="13839">SGPAYPPSSASSSSSAHGRSSASFNSDHQVFMQQLQNFSHNFAHVTNGYPPTQYGHHPMPAHAAQGPQQQQSLRVVPSSHPGYGVAPLPAHMRSYNPSYAHRPQQPQVPNYPPAAYAAQHYPTTNLAQ</sequence>
<feature type="region of interest" description="Disordered" evidence="1">
    <location>
        <begin position="1"/>
        <end position="28"/>
    </location>
</feature>
<feature type="compositionally biased region" description="Low complexity" evidence="1">
    <location>
        <begin position="103"/>
        <end position="122"/>
    </location>
</feature>
<dbReference type="AlphaFoldDB" id="A0A7T8QV38"/>
<feature type="compositionally biased region" description="Low complexity" evidence="1">
    <location>
        <begin position="55"/>
        <end position="71"/>
    </location>
</feature>
<accession>A0A7T8QV38</accession>
<evidence type="ECO:0000256" key="1">
    <source>
        <dbReference type="SAM" id="MobiDB-lite"/>
    </source>
</evidence>
<dbReference type="EMBL" id="CP045890">
    <property type="protein sequence ID" value="QQP56210.1"/>
    <property type="molecule type" value="Genomic_DNA"/>
</dbReference>
<name>A0A7T8QV38_CALRO</name>
<feature type="compositionally biased region" description="Low complexity" evidence="1">
    <location>
        <begin position="7"/>
        <end position="23"/>
    </location>
</feature>
<dbReference type="Proteomes" id="UP000595437">
    <property type="component" value="Chromosome 1"/>
</dbReference>
<organism evidence="2 3">
    <name type="scientific">Caligus rogercresseyi</name>
    <name type="common">Sea louse</name>
    <dbReference type="NCBI Taxonomy" id="217165"/>
    <lineage>
        <taxon>Eukaryota</taxon>
        <taxon>Metazoa</taxon>
        <taxon>Ecdysozoa</taxon>
        <taxon>Arthropoda</taxon>
        <taxon>Crustacea</taxon>
        <taxon>Multicrustacea</taxon>
        <taxon>Hexanauplia</taxon>
        <taxon>Copepoda</taxon>
        <taxon>Siphonostomatoida</taxon>
        <taxon>Caligidae</taxon>
        <taxon>Caligus</taxon>
    </lineage>
</organism>
<reference evidence="3" key="1">
    <citation type="submission" date="2021-01" db="EMBL/GenBank/DDBJ databases">
        <title>Caligus Genome Assembly.</title>
        <authorList>
            <person name="Gallardo-Escarate C."/>
        </authorList>
    </citation>
    <scope>NUCLEOTIDE SEQUENCE [LARGE SCALE GENOMIC DNA]</scope>
</reference>
<evidence type="ECO:0000313" key="2">
    <source>
        <dbReference type="EMBL" id="QQP56210.1"/>
    </source>
</evidence>
<evidence type="ECO:0000313" key="3">
    <source>
        <dbReference type="Proteomes" id="UP000595437"/>
    </source>
</evidence>
<feature type="non-terminal residue" evidence="2">
    <location>
        <position position="1"/>
    </location>
</feature>
<keyword evidence="3" id="KW-1185">Reference proteome</keyword>
<feature type="region of interest" description="Disordered" evidence="1">
    <location>
        <begin position="42"/>
        <end position="128"/>
    </location>
</feature>
<proteinExistence type="predicted"/>
<feature type="non-terminal residue" evidence="2">
    <location>
        <position position="128"/>
    </location>
</feature>
<gene>
    <name evidence="2" type="ORF">FKW44_000798</name>
</gene>